<feature type="domain" description="Sulfatase N-terminal" evidence="7">
    <location>
        <begin position="36"/>
        <end position="384"/>
    </location>
</feature>
<dbReference type="InterPro" id="IPR050738">
    <property type="entry name" value="Sulfatase"/>
</dbReference>
<dbReference type="EMBL" id="QRVP01000034">
    <property type="protein sequence ID" value="RGS50175.1"/>
    <property type="molecule type" value="Genomic_DNA"/>
</dbReference>
<organism evidence="9 13">
    <name type="scientific">Bacteroides uniformis</name>
    <dbReference type="NCBI Taxonomy" id="820"/>
    <lineage>
        <taxon>Bacteria</taxon>
        <taxon>Pseudomonadati</taxon>
        <taxon>Bacteroidota</taxon>
        <taxon>Bacteroidia</taxon>
        <taxon>Bacteroidales</taxon>
        <taxon>Bacteroidaceae</taxon>
        <taxon>Bacteroides</taxon>
    </lineage>
</organism>
<sequence length="521" mass="57581">MKHKLLTGSLSFTVGMGFSALPAVAQQSPASTEVKPNVIIINVDDLGYGDIGCYGATKVKTPNIDRLASQGRSFTDAHSSSAVSTPSRYGLMTGQYPCREDIWGAIFLNQTLQIDTARTTIADVMKRSGYSTAIVGKWHLGFRTDEKMDWNKELAPGPLELGFDYYFGVPILNSHPPFVYVENHHVVGYDPNDPFVRGKRAETEEFDEKFGINSIGGATAAHRLYKDRAVATTLKDRAVQWIKEHKDSPFFLYYATTNIHHPFTPAERFVGTSEAGPYGDSIHELDWVVGEIMRTLDEEGLAGNTLLIFTSDNGGMLNHGGQRAWKAGHHINGKLLGFKFGAWEGGHRIPMIARWPGRIPAGSVSNQLMSNVDMLATLAALTGYELQEQDGPDSFNMLPALIGNPGKMIRDHIIICPSQKSHLSIRKGKWVYIPAQNSGGFTGKNVGDHDLGGASAFQLTHRVNSDIENARIKPDAPSVQLYNLEEDPYQTTNVYEQHPKVARRLARILEEKIRKSDATRK</sequence>
<dbReference type="PANTHER" id="PTHR42693:SF53">
    <property type="entry name" value="ENDO-4-O-SULFATASE"/>
    <property type="match status" value="1"/>
</dbReference>
<comment type="similarity">
    <text evidence="1">Belongs to the sulfatase family.</text>
</comment>
<evidence type="ECO:0000313" key="8">
    <source>
        <dbReference type="EMBL" id="BBK86141.1"/>
    </source>
</evidence>
<feature type="modified residue" description="3-oxoalanine (Ser)" evidence="5">
    <location>
        <position position="84"/>
    </location>
</feature>
<dbReference type="Gene3D" id="3.30.1120.10">
    <property type="match status" value="1"/>
</dbReference>
<dbReference type="PROSITE" id="PS00149">
    <property type="entry name" value="SULFATASE_2"/>
    <property type="match status" value="1"/>
</dbReference>
<dbReference type="InterPro" id="IPR000917">
    <property type="entry name" value="Sulfatase_N"/>
</dbReference>
<gene>
    <name evidence="9" type="primary">atsA_2</name>
    <name evidence="8" type="ORF">Bun01g_05110</name>
    <name evidence="12" type="ORF">DWX87_19860</name>
    <name evidence="11" type="ORF">DXC80_06895</name>
    <name evidence="10" type="ORF">DXC91_13090</name>
    <name evidence="9" type="ORF">ERS852554_01435</name>
</gene>
<evidence type="ECO:0000313" key="9">
    <source>
        <dbReference type="EMBL" id="CUP67495.1"/>
    </source>
</evidence>
<dbReference type="InterPro" id="IPR024607">
    <property type="entry name" value="Sulfatase_CS"/>
</dbReference>
<dbReference type="Proteomes" id="UP000095788">
    <property type="component" value="Unassembled WGS sequence"/>
</dbReference>
<evidence type="ECO:0000313" key="12">
    <source>
        <dbReference type="EMBL" id="RGS50175.1"/>
    </source>
</evidence>
<dbReference type="Proteomes" id="UP000320533">
    <property type="component" value="Chromosome"/>
</dbReference>
<evidence type="ECO:0000256" key="1">
    <source>
        <dbReference type="ARBA" id="ARBA00008779"/>
    </source>
</evidence>
<evidence type="ECO:0000259" key="7">
    <source>
        <dbReference type="Pfam" id="PF00884"/>
    </source>
</evidence>
<dbReference type="PROSITE" id="PS00523">
    <property type="entry name" value="SULFATASE_1"/>
    <property type="match status" value="1"/>
</dbReference>
<keyword evidence="4" id="KW-0106">Calcium</keyword>
<evidence type="ECO:0000256" key="2">
    <source>
        <dbReference type="ARBA" id="ARBA00022723"/>
    </source>
</evidence>
<dbReference type="CDD" id="cd16143">
    <property type="entry name" value="ARS_like"/>
    <property type="match status" value="1"/>
</dbReference>
<dbReference type="PANTHER" id="PTHR42693">
    <property type="entry name" value="ARYLSULFATASE FAMILY MEMBER"/>
    <property type="match status" value="1"/>
</dbReference>
<dbReference type="SUPFAM" id="SSF53649">
    <property type="entry name" value="Alkaline phosphatase-like"/>
    <property type="match status" value="1"/>
</dbReference>
<evidence type="ECO:0000313" key="15">
    <source>
        <dbReference type="Proteomes" id="UP000260874"/>
    </source>
</evidence>
<feature type="chain" id="PRO_5035657790" evidence="6">
    <location>
        <begin position="26"/>
        <end position="521"/>
    </location>
</feature>
<dbReference type="EMBL" id="QSRK01000007">
    <property type="protein sequence ID" value="RGL15580.1"/>
    <property type="molecule type" value="Genomic_DNA"/>
</dbReference>
<evidence type="ECO:0000313" key="10">
    <source>
        <dbReference type="EMBL" id="RGK84804.1"/>
    </source>
</evidence>
<reference evidence="8 17" key="3">
    <citation type="submission" date="2019-06" db="EMBL/GenBank/DDBJ databases">
        <title>Complete genome sequence of Bacteroides uniformis NBRC 113350.</title>
        <authorList>
            <person name="Miura T."/>
            <person name="Furukawa M."/>
            <person name="Shimamura M."/>
            <person name="Ohyama Y."/>
            <person name="Yamazoe A."/>
            <person name="Kawasaki H."/>
        </authorList>
    </citation>
    <scope>NUCLEOTIDE SEQUENCE [LARGE SCALE GENOMIC DNA]</scope>
    <source>
        <strain evidence="8 17">NBRC 113350</strain>
    </source>
</reference>
<keyword evidence="2" id="KW-0479">Metal-binding</keyword>
<protein>
    <submittedName>
        <fullName evidence="9">Arylsulfatase</fullName>
        <ecNumber evidence="9">3.1.6.1</ecNumber>
    </submittedName>
</protein>
<keyword evidence="3 9" id="KW-0378">Hydrolase</keyword>
<evidence type="ECO:0000256" key="4">
    <source>
        <dbReference type="ARBA" id="ARBA00022837"/>
    </source>
</evidence>
<dbReference type="Proteomes" id="UP000285283">
    <property type="component" value="Unassembled WGS sequence"/>
</dbReference>
<evidence type="ECO:0000313" key="14">
    <source>
        <dbReference type="Proteomes" id="UP000260795"/>
    </source>
</evidence>
<evidence type="ECO:0000256" key="5">
    <source>
        <dbReference type="PIRSR" id="PIRSR600917-52"/>
    </source>
</evidence>
<evidence type="ECO:0000313" key="16">
    <source>
        <dbReference type="Proteomes" id="UP000285283"/>
    </source>
</evidence>
<dbReference type="InterPro" id="IPR017850">
    <property type="entry name" value="Alkaline_phosphatase_core_sf"/>
</dbReference>
<dbReference type="Proteomes" id="UP000260874">
    <property type="component" value="Unassembled WGS sequence"/>
</dbReference>
<dbReference type="GO" id="GO:0046872">
    <property type="term" value="F:metal ion binding"/>
    <property type="evidence" value="ECO:0007669"/>
    <property type="project" value="UniProtKB-KW"/>
</dbReference>
<feature type="signal peptide" evidence="6">
    <location>
        <begin position="1"/>
        <end position="25"/>
    </location>
</feature>
<dbReference type="EMBL" id="QSRB01000010">
    <property type="protein sequence ID" value="RGK84804.1"/>
    <property type="molecule type" value="Genomic_DNA"/>
</dbReference>
<reference evidence="9 13" key="1">
    <citation type="submission" date="2015-09" db="EMBL/GenBank/DDBJ databases">
        <authorList>
            <consortium name="Pathogen Informatics"/>
        </authorList>
    </citation>
    <scope>NUCLEOTIDE SEQUENCE [LARGE SCALE GENOMIC DNA]</scope>
    <source>
        <strain evidence="9 13">2789STDY5834942</strain>
    </source>
</reference>
<dbReference type="GO" id="GO:0004065">
    <property type="term" value="F:arylsulfatase activity"/>
    <property type="evidence" value="ECO:0007669"/>
    <property type="project" value="UniProtKB-EC"/>
</dbReference>
<dbReference type="Proteomes" id="UP000260795">
    <property type="component" value="Unassembled WGS sequence"/>
</dbReference>
<dbReference type="Gene3D" id="3.40.720.10">
    <property type="entry name" value="Alkaline Phosphatase, subunit A"/>
    <property type="match status" value="1"/>
</dbReference>
<accession>A0A174Q9U7</accession>
<keyword evidence="6" id="KW-0732">Signal</keyword>
<evidence type="ECO:0000256" key="6">
    <source>
        <dbReference type="SAM" id="SignalP"/>
    </source>
</evidence>
<reference evidence="14 15" key="2">
    <citation type="submission" date="2018-08" db="EMBL/GenBank/DDBJ databases">
        <title>A genome reference for cultivated species of the human gut microbiota.</title>
        <authorList>
            <person name="Zou Y."/>
            <person name="Xue W."/>
            <person name="Luo G."/>
        </authorList>
    </citation>
    <scope>NUCLEOTIDE SEQUENCE [LARGE SCALE GENOMIC DNA]</scope>
    <source>
        <strain evidence="12 16">AF21-53</strain>
        <strain evidence="11 14">TF08-13</strain>
        <strain evidence="10 15">TF09-22</strain>
    </source>
</reference>
<dbReference type="AlphaFoldDB" id="A0A174Q9U7"/>
<evidence type="ECO:0000313" key="13">
    <source>
        <dbReference type="Proteomes" id="UP000095788"/>
    </source>
</evidence>
<dbReference type="EMBL" id="CZBF01000002">
    <property type="protein sequence ID" value="CUP67495.1"/>
    <property type="molecule type" value="Genomic_DNA"/>
</dbReference>
<name>A0A174Q9U7_BACUN</name>
<dbReference type="KEGG" id="bun:Bun01g_05110"/>
<evidence type="ECO:0000313" key="17">
    <source>
        <dbReference type="Proteomes" id="UP000320533"/>
    </source>
</evidence>
<evidence type="ECO:0000313" key="11">
    <source>
        <dbReference type="EMBL" id="RGL15580.1"/>
    </source>
</evidence>
<dbReference type="RefSeq" id="WP_081030682.1">
    <property type="nucleotide sequence ID" value="NZ_AP019724.1"/>
</dbReference>
<comment type="PTM">
    <text evidence="5">The conversion to 3-oxoalanine (also known as C-formylglycine, FGly), of a serine or cysteine residue in prokaryotes and of a cysteine residue in eukaryotes, is critical for catalytic activity.</text>
</comment>
<dbReference type="EMBL" id="AP019724">
    <property type="protein sequence ID" value="BBK86141.1"/>
    <property type="molecule type" value="Genomic_DNA"/>
</dbReference>
<dbReference type="Pfam" id="PF00884">
    <property type="entry name" value="Sulfatase"/>
    <property type="match status" value="1"/>
</dbReference>
<proteinExistence type="inferred from homology"/>
<evidence type="ECO:0000256" key="3">
    <source>
        <dbReference type="ARBA" id="ARBA00022801"/>
    </source>
</evidence>
<dbReference type="EC" id="3.1.6.1" evidence="9"/>